<dbReference type="Pfam" id="PF13919">
    <property type="entry name" value="ASXH"/>
    <property type="match status" value="1"/>
</dbReference>
<dbReference type="EMBL" id="JAFCIX010000024">
    <property type="protein sequence ID" value="KAH6600935.1"/>
    <property type="molecule type" value="Genomic_DNA"/>
</dbReference>
<evidence type="ECO:0000313" key="4">
    <source>
        <dbReference type="Proteomes" id="UP001648503"/>
    </source>
</evidence>
<sequence>MDSSNTRSVRTTRAAAAIKAASEADMATASSSTGTGNAASGSVAWARTLITSSDEAGSTSNRAAVIINKTNRTVVVAATTTTTATTATTTPRSIRASSTPLNLYIEGPGRSHTIFLHRTAESSPHNRTHTLQRRSAPMQPQLQLPLLHHVNSVRATSLSARIERDTVSSEANTSIITATSTVRKSLAVESDDVVVDDDVDTADSVDTVKSVDTGDTIDTIDTVDLCHDRHGSAATVSNACDMDVDREDVQVDAAIVVDPVDSVDSVDTQMDQPTTQTQLIQQPPCYTTSINRSNLCVRRVTRSNAMLDASDLDPSPSDAPPLTTSKPEPAPAAKITILVAPTKTTVAKMASTSPSKLLVENTVSSLDSGRYNQIPANLPVSSSPLCDLHSLESVSVDRIINNTSDNVTPAKRLLSPSLQDQPCPTRVKFEISSLCSDVSVPEDHESPSNSSITYALSSSTVDSALISVPEPGSMLTTQSNTNDIPPIISDLPCPSSIQLATDKDAIIDDPDRLDKSELSNLLEADHSDIPVVKMDTDHLSIPKEVQFESQSPSPSNRASKSVTSGRTIYARKNTPAISSHLKNVSSHSSIWNPEWMFKSRKSPLIQFEGKAGEIFTKSIWNTFSIEDQQELMALLPSVDLVDERESMGGTPLINTASKSEEHPKVGTVTIRDGLLRRDFQLVDSLQLFMEHLSGGFYMDREQTFMVENLHEVIHKYDAWKEEHYEDVWGDQLDVRKSDSVPDVPRAAVTPRTKPSTKSATKLFAKLVETPITKFITKAGTVVSLRDICMGALILVGDVLAYKRMVLNGYKVNLRGTVESVDKDGVLCVRYGKELWDDLQRVDEIEQQFLNSYRPAIPSNVRIRRNGWRSIHVFRNKKLIGSLLDLRRDFFMADSGN</sequence>
<proteinExistence type="predicted"/>
<feature type="compositionally biased region" description="Polar residues" evidence="1">
    <location>
        <begin position="547"/>
        <end position="566"/>
    </location>
</feature>
<protein>
    <recommendedName>
        <fullName evidence="2">ASX DEUBAD domain-containing protein</fullName>
    </recommendedName>
</protein>
<feature type="compositionally biased region" description="Low complexity" evidence="1">
    <location>
        <begin position="307"/>
        <end position="325"/>
    </location>
</feature>
<evidence type="ECO:0000259" key="2">
    <source>
        <dbReference type="Pfam" id="PF13919"/>
    </source>
</evidence>
<name>A0ABQ8FMM3_9FUNG</name>
<keyword evidence="4" id="KW-1185">Reference proteome</keyword>
<evidence type="ECO:0000256" key="1">
    <source>
        <dbReference type="SAM" id="MobiDB-lite"/>
    </source>
</evidence>
<comment type="caution">
    <text evidence="3">The sequence shown here is derived from an EMBL/GenBank/DDBJ whole genome shotgun (WGS) entry which is preliminary data.</text>
</comment>
<dbReference type="InterPro" id="IPR028020">
    <property type="entry name" value="ASX_DEUBAD_dom"/>
</dbReference>
<accession>A0ABQ8FMM3</accession>
<reference evidence="3 4" key="1">
    <citation type="submission" date="2021-02" db="EMBL/GenBank/DDBJ databases">
        <title>Variation within the Batrachochytrium salamandrivorans European outbreak.</title>
        <authorList>
            <person name="Kelly M."/>
            <person name="Pasmans F."/>
            <person name="Shea T.P."/>
            <person name="Munoz J.F."/>
            <person name="Carranza S."/>
            <person name="Cuomo C.A."/>
            <person name="Martel A."/>
        </authorList>
    </citation>
    <scope>NUCLEOTIDE SEQUENCE [LARGE SCALE GENOMIC DNA]</scope>
    <source>
        <strain evidence="3 4">AMFP18/2</strain>
    </source>
</reference>
<feature type="region of interest" description="Disordered" evidence="1">
    <location>
        <begin position="307"/>
        <end position="330"/>
    </location>
</feature>
<feature type="domain" description="ASX DEUBAD" evidence="2">
    <location>
        <begin position="586"/>
        <end position="729"/>
    </location>
</feature>
<evidence type="ECO:0000313" key="3">
    <source>
        <dbReference type="EMBL" id="KAH6600935.1"/>
    </source>
</evidence>
<feature type="region of interest" description="Disordered" evidence="1">
    <location>
        <begin position="545"/>
        <end position="567"/>
    </location>
</feature>
<organism evidence="3 4">
    <name type="scientific">Batrachochytrium salamandrivorans</name>
    <dbReference type="NCBI Taxonomy" id="1357716"/>
    <lineage>
        <taxon>Eukaryota</taxon>
        <taxon>Fungi</taxon>
        <taxon>Fungi incertae sedis</taxon>
        <taxon>Chytridiomycota</taxon>
        <taxon>Chytridiomycota incertae sedis</taxon>
        <taxon>Chytridiomycetes</taxon>
        <taxon>Rhizophydiales</taxon>
        <taxon>Rhizophydiales incertae sedis</taxon>
        <taxon>Batrachochytrium</taxon>
    </lineage>
</organism>
<gene>
    <name evidence="3" type="ORF">BASA50_001940</name>
</gene>
<dbReference type="Proteomes" id="UP001648503">
    <property type="component" value="Unassembled WGS sequence"/>
</dbReference>